<protein>
    <submittedName>
        <fullName evidence="3">QorA protein</fullName>
        <ecNumber evidence="3">1.6.5.5</ecNumber>
    </submittedName>
</protein>
<dbReference type="RefSeq" id="WP_052497154.1">
    <property type="nucleotide sequence ID" value="NZ_JALOCT010000007.1"/>
</dbReference>
<evidence type="ECO:0000259" key="2">
    <source>
        <dbReference type="SMART" id="SM00829"/>
    </source>
</evidence>
<keyword evidence="3" id="KW-0560">Oxidoreductase</keyword>
<dbReference type="InterPro" id="IPR051603">
    <property type="entry name" value="Zinc-ADH_QOR/CCCR"/>
</dbReference>
<dbReference type="Pfam" id="PF13602">
    <property type="entry name" value="ADH_zinc_N_2"/>
    <property type="match status" value="1"/>
</dbReference>
<dbReference type="EC" id="1.6.5.5" evidence="3"/>
<dbReference type="InterPro" id="IPR020843">
    <property type="entry name" value="ER"/>
</dbReference>
<dbReference type="Pfam" id="PF08240">
    <property type="entry name" value="ADH_N"/>
    <property type="match status" value="1"/>
</dbReference>
<proteinExistence type="predicted"/>
<dbReference type="Gene3D" id="3.90.180.10">
    <property type="entry name" value="Medium-chain alcohol dehydrogenases, catalytic domain"/>
    <property type="match status" value="1"/>
</dbReference>
<dbReference type="InterPro" id="IPR011032">
    <property type="entry name" value="GroES-like_sf"/>
</dbReference>
<sequence length="314" mass="33308">MATMKAVVFDEFGDVDVFHEAEVEKPVLTKGSILIKQAAIAMDPYDVKFRAGAFGVPAKENMIGGSTISGVVEAVAADVTEFKVGERVVAVPHEHGYAEYAVVDADTAGHLPDSVSFEDAAALALGGQTGYQAVVDALNLQEGESILIHGGAGAVGYAALQTALYRGASKIYTTSLPTDIDYLHELNEDIVAIDFTTQKFTDVIPESSVDTVVEIIGGNNALGSMQVLKDGGRIVSTVPLGDDVKAARDAKNIKGDYYVMQSTTEVLTQLMEHLGNGDYKVAVAEVKPFSLENLKEGHKIVEAQAVRGKVVLTF</sequence>
<dbReference type="CDD" id="cd05289">
    <property type="entry name" value="MDR_like_2"/>
    <property type="match status" value="1"/>
</dbReference>
<reference evidence="3 4" key="1">
    <citation type="journal article" date="2015" name="Microbiology (Mosc.)">
        <title>Genomics of the Weissella cibaria species with an examination of its metabolic traits.</title>
        <authorList>
            <person name="Lynch K.M."/>
            <person name="Lucid A."/>
            <person name="Arendt E.K."/>
            <person name="Sleator R.D."/>
            <person name="Lucey B."/>
            <person name="Coffey A."/>
        </authorList>
    </citation>
    <scope>NUCLEOTIDE SEQUENCE [LARGE SCALE GENOMIC DNA]</scope>
    <source>
        <strain evidence="3 4">MG1</strain>
    </source>
</reference>
<organism evidence="3 4">
    <name type="scientific">Weissella cibaria</name>
    <dbReference type="NCBI Taxonomy" id="137591"/>
    <lineage>
        <taxon>Bacteria</taxon>
        <taxon>Bacillati</taxon>
        <taxon>Bacillota</taxon>
        <taxon>Bacilli</taxon>
        <taxon>Lactobacillales</taxon>
        <taxon>Lactobacillaceae</taxon>
        <taxon>Weissella</taxon>
    </lineage>
</organism>
<dbReference type="eggNOG" id="COG0604">
    <property type="taxonomic scope" value="Bacteria"/>
</dbReference>
<dbReference type="InterPro" id="IPR036291">
    <property type="entry name" value="NAD(P)-bd_dom_sf"/>
</dbReference>
<evidence type="ECO:0000313" key="4">
    <source>
        <dbReference type="Proteomes" id="UP000032287"/>
    </source>
</evidence>
<dbReference type="AlphaFoldDB" id="A0A0D1JJU2"/>
<evidence type="ECO:0000313" key="3">
    <source>
        <dbReference type="EMBL" id="KIU21623.1"/>
    </source>
</evidence>
<feature type="domain" description="Enoyl reductase (ER)" evidence="2">
    <location>
        <begin position="13"/>
        <end position="312"/>
    </location>
</feature>
<accession>A0A0D1JJU2</accession>
<dbReference type="PANTHER" id="PTHR44154:SF1">
    <property type="entry name" value="QUINONE OXIDOREDUCTASE"/>
    <property type="match status" value="1"/>
</dbReference>
<comment type="caution">
    <text evidence="3">The sequence shown here is derived from an EMBL/GenBank/DDBJ whole genome shotgun (WGS) entry which is preliminary data.</text>
</comment>
<dbReference type="GO" id="GO:0003960">
    <property type="term" value="F:quinone reductase (NADPH) activity"/>
    <property type="evidence" value="ECO:0007669"/>
    <property type="project" value="UniProtKB-EC"/>
</dbReference>
<dbReference type="SUPFAM" id="SSF51735">
    <property type="entry name" value="NAD(P)-binding Rossmann-fold domains"/>
    <property type="match status" value="1"/>
</dbReference>
<dbReference type="Gene3D" id="3.40.50.720">
    <property type="entry name" value="NAD(P)-binding Rossmann-like Domain"/>
    <property type="match status" value="1"/>
</dbReference>
<dbReference type="SUPFAM" id="SSF50129">
    <property type="entry name" value="GroES-like"/>
    <property type="match status" value="1"/>
</dbReference>
<evidence type="ECO:0000256" key="1">
    <source>
        <dbReference type="ARBA" id="ARBA00022857"/>
    </source>
</evidence>
<dbReference type="InterPro" id="IPR013154">
    <property type="entry name" value="ADH-like_N"/>
</dbReference>
<name>A0A0D1JJU2_9LACO</name>
<gene>
    <name evidence="3" type="primary">qorA</name>
    <name evidence="3" type="ORF">QX99_00704</name>
</gene>
<keyword evidence="1" id="KW-0521">NADP</keyword>
<dbReference type="PANTHER" id="PTHR44154">
    <property type="entry name" value="QUINONE OXIDOREDUCTASE"/>
    <property type="match status" value="1"/>
</dbReference>
<dbReference type="PATRIC" id="fig|137591.25.peg.677"/>
<dbReference type="EMBL" id="JWHU01000007">
    <property type="protein sequence ID" value="KIU21623.1"/>
    <property type="molecule type" value="Genomic_DNA"/>
</dbReference>
<dbReference type="SMART" id="SM00829">
    <property type="entry name" value="PKS_ER"/>
    <property type="match status" value="1"/>
</dbReference>
<keyword evidence="4" id="KW-1185">Reference proteome</keyword>
<dbReference type="Proteomes" id="UP000032287">
    <property type="component" value="Unassembled WGS sequence"/>
</dbReference>